<dbReference type="SUPFAM" id="SSF52200">
    <property type="entry name" value="Toll/Interleukin receptor TIR domain"/>
    <property type="match status" value="1"/>
</dbReference>
<evidence type="ECO:0000313" key="3">
    <source>
        <dbReference type="Proteomes" id="UP000320386"/>
    </source>
</evidence>
<dbReference type="Proteomes" id="UP000320386">
    <property type="component" value="Chromosome"/>
</dbReference>
<reference evidence="2 3" key="1">
    <citation type="submission" date="2019-02" db="EMBL/GenBank/DDBJ databases">
        <title>Deep-cultivation of Planctomycetes and their phenomic and genomic characterization uncovers novel biology.</title>
        <authorList>
            <person name="Wiegand S."/>
            <person name="Jogler M."/>
            <person name="Boedeker C."/>
            <person name="Pinto D."/>
            <person name="Vollmers J."/>
            <person name="Rivas-Marin E."/>
            <person name="Kohn T."/>
            <person name="Peeters S.H."/>
            <person name="Heuer A."/>
            <person name="Rast P."/>
            <person name="Oberbeckmann S."/>
            <person name="Bunk B."/>
            <person name="Jeske O."/>
            <person name="Meyerdierks A."/>
            <person name="Storesund J.E."/>
            <person name="Kallscheuer N."/>
            <person name="Luecker S."/>
            <person name="Lage O.M."/>
            <person name="Pohl T."/>
            <person name="Merkel B.J."/>
            <person name="Hornburger P."/>
            <person name="Mueller R.-W."/>
            <person name="Bruemmer F."/>
            <person name="Labrenz M."/>
            <person name="Spormann A.M."/>
            <person name="Op den Camp H."/>
            <person name="Overmann J."/>
            <person name="Amann R."/>
            <person name="Jetten M.S.M."/>
            <person name="Mascher T."/>
            <person name="Medema M.H."/>
            <person name="Devos D.P."/>
            <person name="Kaster A.-K."/>
            <person name="Ovreas L."/>
            <person name="Rohde M."/>
            <person name="Galperin M.Y."/>
            <person name="Jogler C."/>
        </authorList>
    </citation>
    <scope>NUCLEOTIDE SEQUENCE [LARGE SCALE GENOMIC DNA]</scope>
    <source>
        <strain evidence="2 3">Pan265</strain>
    </source>
</reference>
<dbReference type="PROSITE" id="PS50104">
    <property type="entry name" value="TIR"/>
    <property type="match status" value="1"/>
</dbReference>
<keyword evidence="3" id="KW-1185">Reference proteome</keyword>
<dbReference type="EMBL" id="CP036280">
    <property type="protein sequence ID" value="QDU70648.1"/>
    <property type="molecule type" value="Genomic_DNA"/>
</dbReference>
<organism evidence="2 3">
    <name type="scientific">Mucisphaera calidilacus</name>
    <dbReference type="NCBI Taxonomy" id="2527982"/>
    <lineage>
        <taxon>Bacteria</taxon>
        <taxon>Pseudomonadati</taxon>
        <taxon>Planctomycetota</taxon>
        <taxon>Phycisphaerae</taxon>
        <taxon>Phycisphaerales</taxon>
        <taxon>Phycisphaeraceae</taxon>
        <taxon>Mucisphaera</taxon>
    </lineage>
</organism>
<gene>
    <name evidence="2" type="ORF">Pan265_04780</name>
</gene>
<dbReference type="RefSeq" id="WP_236254596.1">
    <property type="nucleotide sequence ID" value="NZ_CP036280.1"/>
</dbReference>
<accession>A0A518BUI9</accession>
<dbReference type="Pfam" id="PF13676">
    <property type="entry name" value="TIR_2"/>
    <property type="match status" value="1"/>
</dbReference>
<dbReference type="KEGG" id="mcad:Pan265_04780"/>
<feature type="domain" description="TIR" evidence="1">
    <location>
        <begin position="10"/>
        <end position="121"/>
    </location>
</feature>
<dbReference type="GO" id="GO:0007165">
    <property type="term" value="P:signal transduction"/>
    <property type="evidence" value="ECO:0007669"/>
    <property type="project" value="InterPro"/>
</dbReference>
<proteinExistence type="predicted"/>
<dbReference type="AlphaFoldDB" id="A0A518BUI9"/>
<sequence>MSPTLPSIEHRDAVFVSHANPEDNAIATWLTLRLTREGYRVWCDVVKLRGGDDFWKNIEAAIRLRTRRFIFVTSRVSNQKPGTLKELAIAEGVARTLGENRFIIPVKVDDLPYGEHNIQIN</sequence>
<evidence type="ECO:0000259" key="1">
    <source>
        <dbReference type="PROSITE" id="PS50104"/>
    </source>
</evidence>
<dbReference type="Gene3D" id="3.40.50.10140">
    <property type="entry name" value="Toll/interleukin-1 receptor homology (TIR) domain"/>
    <property type="match status" value="1"/>
</dbReference>
<dbReference type="InterPro" id="IPR000157">
    <property type="entry name" value="TIR_dom"/>
</dbReference>
<protein>
    <recommendedName>
        <fullName evidence="1">TIR domain-containing protein</fullName>
    </recommendedName>
</protein>
<name>A0A518BUI9_9BACT</name>
<evidence type="ECO:0000313" key="2">
    <source>
        <dbReference type="EMBL" id="QDU70648.1"/>
    </source>
</evidence>
<dbReference type="InterPro" id="IPR035897">
    <property type="entry name" value="Toll_tir_struct_dom_sf"/>
</dbReference>